<protein>
    <submittedName>
        <fullName evidence="3">Uncharacterized protein</fullName>
    </submittedName>
</protein>
<dbReference type="EMBL" id="JAGRRH010000006">
    <property type="protein sequence ID" value="KAG7368952.1"/>
    <property type="molecule type" value="Genomic_DNA"/>
</dbReference>
<evidence type="ECO:0000313" key="3">
    <source>
        <dbReference type="EMBL" id="KAG7368952.1"/>
    </source>
</evidence>
<reference evidence="3" key="1">
    <citation type="journal article" date="2021" name="Sci. Rep.">
        <title>Diploid genomic architecture of Nitzschia inconspicua, an elite biomass production diatom.</title>
        <authorList>
            <person name="Oliver A."/>
            <person name="Podell S."/>
            <person name="Pinowska A."/>
            <person name="Traller J.C."/>
            <person name="Smith S.R."/>
            <person name="McClure R."/>
            <person name="Beliaev A."/>
            <person name="Bohutskyi P."/>
            <person name="Hill E.A."/>
            <person name="Rabines A."/>
            <person name="Zheng H."/>
            <person name="Allen L.Z."/>
            <person name="Kuo A."/>
            <person name="Grigoriev I.V."/>
            <person name="Allen A.E."/>
            <person name="Hazlebeck D."/>
            <person name="Allen E.E."/>
        </authorList>
    </citation>
    <scope>NUCLEOTIDE SEQUENCE</scope>
    <source>
        <strain evidence="3">Hildebrandi</strain>
    </source>
</reference>
<feature type="compositionally biased region" description="Low complexity" evidence="1">
    <location>
        <begin position="56"/>
        <end position="67"/>
    </location>
</feature>
<name>A0A9K3Q2L9_9STRA</name>
<comment type="caution">
    <text evidence="3">The sequence shown here is derived from an EMBL/GenBank/DDBJ whole genome shotgun (WGS) entry which is preliminary data.</text>
</comment>
<gene>
    <name evidence="3" type="ORF">IV203_031695</name>
</gene>
<sequence>MYSCTSFVQSLSLFLVLLCAADAFIQRPTSGATTTLPSSSSQTRQPIQCPFSVLFSSNNPDNSNSNNDSEDRLRKLGYSDDEIRRSVRDTRSTQPREEIKVRVDLVDDVDPVSLTAIGFALIALNFLVFANLGDGGISGIVATIINSF</sequence>
<feature type="chain" id="PRO_5039930515" evidence="2">
    <location>
        <begin position="24"/>
        <end position="148"/>
    </location>
</feature>
<reference evidence="3" key="2">
    <citation type="submission" date="2021-04" db="EMBL/GenBank/DDBJ databases">
        <authorList>
            <person name="Podell S."/>
        </authorList>
    </citation>
    <scope>NUCLEOTIDE SEQUENCE</scope>
    <source>
        <strain evidence="3">Hildebrandi</strain>
    </source>
</reference>
<keyword evidence="4" id="KW-1185">Reference proteome</keyword>
<accession>A0A9K3Q2L9</accession>
<evidence type="ECO:0000256" key="1">
    <source>
        <dbReference type="SAM" id="MobiDB-lite"/>
    </source>
</evidence>
<dbReference type="OrthoDB" id="47485at2759"/>
<dbReference type="Proteomes" id="UP000693970">
    <property type="component" value="Unassembled WGS sequence"/>
</dbReference>
<evidence type="ECO:0000313" key="4">
    <source>
        <dbReference type="Proteomes" id="UP000693970"/>
    </source>
</evidence>
<organism evidence="3 4">
    <name type="scientific">Nitzschia inconspicua</name>
    <dbReference type="NCBI Taxonomy" id="303405"/>
    <lineage>
        <taxon>Eukaryota</taxon>
        <taxon>Sar</taxon>
        <taxon>Stramenopiles</taxon>
        <taxon>Ochrophyta</taxon>
        <taxon>Bacillariophyta</taxon>
        <taxon>Bacillariophyceae</taxon>
        <taxon>Bacillariophycidae</taxon>
        <taxon>Bacillariales</taxon>
        <taxon>Bacillariaceae</taxon>
        <taxon>Nitzschia</taxon>
    </lineage>
</organism>
<keyword evidence="2" id="KW-0732">Signal</keyword>
<feature type="region of interest" description="Disordered" evidence="1">
    <location>
        <begin position="56"/>
        <end position="77"/>
    </location>
</feature>
<evidence type="ECO:0000256" key="2">
    <source>
        <dbReference type="SAM" id="SignalP"/>
    </source>
</evidence>
<dbReference type="AlphaFoldDB" id="A0A9K3Q2L9"/>
<feature type="signal peptide" evidence="2">
    <location>
        <begin position="1"/>
        <end position="23"/>
    </location>
</feature>
<proteinExistence type="predicted"/>